<comment type="caution">
    <text evidence="2">The sequence shown here is derived from an EMBL/GenBank/DDBJ whole genome shotgun (WGS) entry which is preliminary data.</text>
</comment>
<feature type="region of interest" description="Disordered" evidence="1">
    <location>
        <begin position="63"/>
        <end position="139"/>
    </location>
</feature>
<organism evidence="2 3">
    <name type="scientific">Megalurothrips usitatus</name>
    <name type="common">bean blossom thrips</name>
    <dbReference type="NCBI Taxonomy" id="439358"/>
    <lineage>
        <taxon>Eukaryota</taxon>
        <taxon>Metazoa</taxon>
        <taxon>Ecdysozoa</taxon>
        <taxon>Arthropoda</taxon>
        <taxon>Hexapoda</taxon>
        <taxon>Insecta</taxon>
        <taxon>Pterygota</taxon>
        <taxon>Neoptera</taxon>
        <taxon>Paraneoptera</taxon>
        <taxon>Thysanoptera</taxon>
        <taxon>Terebrantia</taxon>
        <taxon>Thripoidea</taxon>
        <taxon>Thripidae</taxon>
        <taxon>Megalurothrips</taxon>
    </lineage>
</organism>
<evidence type="ECO:0000256" key="1">
    <source>
        <dbReference type="SAM" id="MobiDB-lite"/>
    </source>
</evidence>
<accession>A0AAV7X329</accession>
<proteinExistence type="predicted"/>
<name>A0AAV7X329_9NEOP</name>
<feature type="compositionally biased region" description="Basic residues" evidence="1">
    <location>
        <begin position="63"/>
        <end position="73"/>
    </location>
</feature>
<protein>
    <submittedName>
        <fullName evidence="2">Uncharacterized protein</fullName>
    </submittedName>
</protein>
<keyword evidence="3" id="KW-1185">Reference proteome</keyword>
<evidence type="ECO:0000313" key="3">
    <source>
        <dbReference type="Proteomes" id="UP001075354"/>
    </source>
</evidence>
<evidence type="ECO:0000313" key="2">
    <source>
        <dbReference type="EMBL" id="KAJ1518842.1"/>
    </source>
</evidence>
<feature type="compositionally biased region" description="Basic and acidic residues" evidence="1">
    <location>
        <begin position="102"/>
        <end position="114"/>
    </location>
</feature>
<feature type="compositionally biased region" description="Polar residues" evidence="1">
    <location>
        <begin position="189"/>
        <end position="204"/>
    </location>
</feature>
<sequence>MVLVALFGRSALEENAITAKGQKSGTLGIRKHVRAAIRAFVNRNKGPTYSDLTEANFNRVINRKKNQVHRSLLKKTPQPQKKKTKSPKKTPKPQTPQQKTPTPKETDQAPERRPMSSIRSSPFNEQEVQSGPPVRSMASIMGSPLDERMQRTPNSVVASPSKQQWSVTSYQMPPSQQVLPSHQMPPSHDYSSYQGLTGFNYTSQGEEKPNQYSDQFSSQFSNQFSQYSTGNSNCILGVLQLRPFKLQYVSTSCFIYLKKYSALLVKEECSRSTSTSSVLLLSMRVLPRIFQNHCIFVTSFLTFHAGFSFPES</sequence>
<dbReference type="Proteomes" id="UP001075354">
    <property type="component" value="Unassembled WGS sequence"/>
</dbReference>
<gene>
    <name evidence="2" type="ORF">ONE63_011546</name>
</gene>
<dbReference type="EMBL" id="JAPTSV010000871">
    <property type="protein sequence ID" value="KAJ1518842.1"/>
    <property type="molecule type" value="Genomic_DNA"/>
</dbReference>
<reference evidence="2" key="1">
    <citation type="submission" date="2022-12" db="EMBL/GenBank/DDBJ databases">
        <title>Chromosome-level genome assembly of the bean flower thrips Megalurothrips usitatus.</title>
        <authorList>
            <person name="Ma L."/>
            <person name="Liu Q."/>
            <person name="Li H."/>
            <person name="Cai W."/>
        </authorList>
    </citation>
    <scope>NUCLEOTIDE SEQUENCE</scope>
    <source>
        <strain evidence="2">Cailab_2022a</strain>
    </source>
</reference>
<dbReference type="AlphaFoldDB" id="A0AAV7X329"/>
<feature type="compositionally biased region" description="Basic residues" evidence="1">
    <location>
        <begin position="80"/>
        <end position="91"/>
    </location>
</feature>
<feature type="region of interest" description="Disordered" evidence="1">
    <location>
        <begin position="174"/>
        <end position="214"/>
    </location>
</feature>
<feature type="compositionally biased region" description="Polar residues" evidence="1">
    <location>
        <begin position="117"/>
        <end position="129"/>
    </location>
</feature>